<reference evidence="2" key="1">
    <citation type="submission" date="2022-07" db="EMBL/GenBank/DDBJ databases">
        <title>The genome of Lyophyllum shimeji provides insight into the initial evolution of ectomycorrhizal fungal genome.</title>
        <authorList>
            <person name="Kobayashi Y."/>
            <person name="Shibata T."/>
            <person name="Hirakawa H."/>
            <person name="Shigenobu S."/>
            <person name="Nishiyama T."/>
            <person name="Yamada A."/>
            <person name="Hasebe M."/>
            <person name="Kawaguchi M."/>
        </authorList>
    </citation>
    <scope>NUCLEOTIDE SEQUENCE</scope>
    <source>
        <strain evidence="2">AT787</strain>
    </source>
</reference>
<dbReference type="Proteomes" id="UP001063166">
    <property type="component" value="Unassembled WGS sequence"/>
</dbReference>
<feature type="transmembrane region" description="Helical" evidence="1">
    <location>
        <begin position="29"/>
        <end position="48"/>
    </location>
</feature>
<keyword evidence="1" id="KW-0472">Membrane</keyword>
<dbReference type="AlphaFoldDB" id="A0A9P3PF34"/>
<name>A0A9P3PF34_LYOSH</name>
<keyword evidence="1" id="KW-0812">Transmembrane</keyword>
<dbReference type="EMBL" id="BRPK01000001">
    <property type="protein sequence ID" value="GLB34304.1"/>
    <property type="molecule type" value="Genomic_DNA"/>
</dbReference>
<evidence type="ECO:0000313" key="3">
    <source>
        <dbReference type="Proteomes" id="UP001063166"/>
    </source>
</evidence>
<evidence type="ECO:0000313" key="2">
    <source>
        <dbReference type="EMBL" id="GLB34304.1"/>
    </source>
</evidence>
<feature type="transmembrane region" description="Helical" evidence="1">
    <location>
        <begin position="55"/>
        <end position="75"/>
    </location>
</feature>
<gene>
    <name evidence="2" type="ORF">LshimejAT787_0111880</name>
</gene>
<proteinExistence type="predicted"/>
<accession>A0A9P3PF34</accession>
<organism evidence="2 3">
    <name type="scientific">Lyophyllum shimeji</name>
    <name type="common">Hon-shimeji</name>
    <name type="synonym">Tricholoma shimeji</name>
    <dbReference type="NCBI Taxonomy" id="47721"/>
    <lineage>
        <taxon>Eukaryota</taxon>
        <taxon>Fungi</taxon>
        <taxon>Dikarya</taxon>
        <taxon>Basidiomycota</taxon>
        <taxon>Agaricomycotina</taxon>
        <taxon>Agaricomycetes</taxon>
        <taxon>Agaricomycetidae</taxon>
        <taxon>Agaricales</taxon>
        <taxon>Tricholomatineae</taxon>
        <taxon>Lyophyllaceae</taxon>
        <taxon>Lyophyllum</taxon>
    </lineage>
</organism>
<protein>
    <submittedName>
        <fullName evidence="2">Uncharacterized protein</fullName>
    </submittedName>
</protein>
<sequence>MDSAALALTAVPLTGCAIAARHPVAGAPTASNAVLAIIATALTVYAILARDRVAGARTVFLAALAIIAVLSARLAKLAQGTTIYARTAYPVALVTHAMSTTYASNMTFPGCSNVWATSQYWRHADGFQPAVGASKGARLQSW</sequence>
<keyword evidence="1" id="KW-1133">Transmembrane helix</keyword>
<comment type="caution">
    <text evidence="2">The sequence shown here is derived from an EMBL/GenBank/DDBJ whole genome shotgun (WGS) entry which is preliminary data.</text>
</comment>
<evidence type="ECO:0000256" key="1">
    <source>
        <dbReference type="SAM" id="Phobius"/>
    </source>
</evidence>
<keyword evidence="3" id="KW-1185">Reference proteome</keyword>